<evidence type="ECO:0000313" key="7">
    <source>
        <dbReference type="EMBL" id="EEQ93461.1"/>
    </source>
</evidence>
<dbReference type="AlphaFoldDB" id="C4WPN0"/>
<comment type="caution">
    <text evidence="7">The sequence shown here is derived from an EMBL/GenBank/DDBJ whole genome shotgun (WGS) entry which is preliminary data.</text>
</comment>
<gene>
    <name evidence="7" type="ORF">OINT_2000614</name>
</gene>
<dbReference type="Pfam" id="PF00496">
    <property type="entry name" value="SBP_bac_5"/>
    <property type="match status" value="1"/>
</dbReference>
<dbReference type="Gene3D" id="3.10.105.10">
    <property type="entry name" value="Dipeptide-binding Protein, Domain 3"/>
    <property type="match status" value="1"/>
</dbReference>
<evidence type="ECO:0000259" key="6">
    <source>
        <dbReference type="Pfam" id="PF00496"/>
    </source>
</evidence>
<keyword evidence="3" id="KW-0813">Transport</keyword>
<dbReference type="Gene3D" id="3.40.190.10">
    <property type="entry name" value="Periplasmic binding protein-like II"/>
    <property type="match status" value="1"/>
</dbReference>
<evidence type="ECO:0000313" key="8">
    <source>
        <dbReference type="Proteomes" id="UP000004386"/>
    </source>
</evidence>
<dbReference type="InterPro" id="IPR000914">
    <property type="entry name" value="SBP_5_dom"/>
</dbReference>
<evidence type="ECO:0000256" key="5">
    <source>
        <dbReference type="ARBA" id="ARBA00022764"/>
    </source>
</evidence>
<dbReference type="InterPro" id="IPR030678">
    <property type="entry name" value="Peptide/Ni-bd"/>
</dbReference>
<dbReference type="InterPro" id="IPR039424">
    <property type="entry name" value="SBP_5"/>
</dbReference>
<protein>
    <submittedName>
        <fullName evidence="7">Extracellular solute-binding protein</fullName>
    </submittedName>
</protein>
<comment type="subcellular location">
    <subcellularLocation>
        <location evidence="1">Periplasm</location>
    </subcellularLocation>
</comment>
<dbReference type="GO" id="GO:0030288">
    <property type="term" value="C:outer membrane-bounded periplasmic space"/>
    <property type="evidence" value="ECO:0007669"/>
    <property type="project" value="UniProtKB-ARBA"/>
</dbReference>
<dbReference type="PROSITE" id="PS01040">
    <property type="entry name" value="SBP_BACTERIAL_5"/>
    <property type="match status" value="1"/>
</dbReference>
<organism evidence="7 8">
    <name type="scientific">Brucella intermedia LMG 3301</name>
    <dbReference type="NCBI Taxonomy" id="641118"/>
    <lineage>
        <taxon>Bacteria</taxon>
        <taxon>Pseudomonadati</taxon>
        <taxon>Pseudomonadota</taxon>
        <taxon>Alphaproteobacteria</taxon>
        <taxon>Hyphomicrobiales</taxon>
        <taxon>Brucellaceae</taxon>
        <taxon>Brucella/Ochrobactrum group</taxon>
        <taxon>Brucella</taxon>
    </lineage>
</organism>
<evidence type="ECO:0000256" key="1">
    <source>
        <dbReference type="ARBA" id="ARBA00004418"/>
    </source>
</evidence>
<dbReference type="CDD" id="cd08512">
    <property type="entry name" value="PBP2_NikA_DppA_OppA_like_7"/>
    <property type="match status" value="1"/>
</dbReference>
<dbReference type="InterPro" id="IPR023765">
    <property type="entry name" value="SBP_5_CS"/>
</dbReference>
<accession>C4WPN0</accession>
<comment type="similarity">
    <text evidence="2">Belongs to the bacterial solute-binding protein 5 family.</text>
</comment>
<dbReference type="SUPFAM" id="SSF53850">
    <property type="entry name" value="Periplasmic binding protein-like II"/>
    <property type="match status" value="1"/>
</dbReference>
<dbReference type="Gene3D" id="3.90.76.10">
    <property type="entry name" value="Dipeptide-binding Protein, Domain 1"/>
    <property type="match status" value="1"/>
</dbReference>
<sequence length="574" mass="63686">MQIARSEGGSCMTTVIPPFAHISKATHNKRGVARKLLRASMPAALAITLFLSASPKAVEAATPADTLVIAMSIDDVISLDPAEIFEITTSEILTSTYERLITTDTKDPTKIVPQIAESWTFSDDGKSITFKIRKGLKFASGNPLTAQDAAYSLQRAIKLDKSPAFILSQFGLTRENADQNIVATDDETLVFTTGKAFAPSFVLNCLTSSVASIVDSKLVKEHEQKAEKTKDYPYDTDFGYEWLKNNYAGSGPLALKQWRANEVLLLERNENYADAKPAMKRVIYRHVKEGVSQRLLLEAGDIDIARNLEPGDIEELSKNQKYHVLNAPKGRVYYLVANQNVPELAKPEVRQALKYLIDYDTIEAKLINGIGRTHQSFLPLGMFGAVGDKPFSYDVEKAKELLADAGLKDGFKVTLDVRNTQPFVGIAESIQQTMGKAGVQVEILQGDGRLTTTKVRARKHQMALGIWGPDYWDPHTNAVTFTNNPNNGEDVSMRTSAWQAHWDIPELTAETMAAAEERDTAKREEMYHDLQKKFQETSPFAIIYQQIETAVTAPNVHDFNMVADANYVQTVTKD</sequence>
<proteinExistence type="inferred from homology"/>
<evidence type="ECO:0000256" key="3">
    <source>
        <dbReference type="ARBA" id="ARBA00022448"/>
    </source>
</evidence>
<dbReference type="PIRSF" id="PIRSF002741">
    <property type="entry name" value="MppA"/>
    <property type="match status" value="1"/>
</dbReference>
<keyword evidence="5" id="KW-0574">Periplasm</keyword>
<dbReference type="GO" id="GO:0043190">
    <property type="term" value="C:ATP-binding cassette (ABC) transporter complex"/>
    <property type="evidence" value="ECO:0007669"/>
    <property type="project" value="InterPro"/>
</dbReference>
<reference evidence="7 8" key="1">
    <citation type="submission" date="2009-05" db="EMBL/GenBank/DDBJ databases">
        <authorList>
            <person name="Setubal J.C."/>
            <person name="Boyle S."/>
            <person name="Crasta O.R."/>
            <person name="Gillespie J.J."/>
            <person name="Kenyon R.W."/>
            <person name="Lu J."/>
            <person name="Mane S."/>
            <person name="Nagrani S."/>
            <person name="Shallom J.M."/>
            <person name="Shallom S."/>
            <person name="Shukla M."/>
            <person name="Snyder E.E."/>
            <person name="Sobral B.W."/>
            <person name="Wattam A.R."/>
            <person name="Will R."/>
            <person name="Williams K."/>
            <person name="Yoo H."/>
            <person name="Munk C."/>
            <person name="Tapia R."/>
            <person name="Green L."/>
            <person name="Rogers Y."/>
            <person name="Detter J.C."/>
            <person name="Bruce D."/>
            <person name="Brettin T.S."/>
            <person name="Tsolis R."/>
        </authorList>
    </citation>
    <scope>NUCLEOTIDE SEQUENCE [LARGE SCALE GENOMIC DNA]</scope>
    <source>
        <strain evidence="7 8">LMG 3301</strain>
    </source>
</reference>
<evidence type="ECO:0000256" key="4">
    <source>
        <dbReference type="ARBA" id="ARBA00022729"/>
    </source>
</evidence>
<keyword evidence="4" id="KW-0732">Signal</keyword>
<dbReference type="PANTHER" id="PTHR30290">
    <property type="entry name" value="PERIPLASMIC BINDING COMPONENT OF ABC TRANSPORTER"/>
    <property type="match status" value="1"/>
</dbReference>
<dbReference type="GO" id="GO:1904680">
    <property type="term" value="F:peptide transmembrane transporter activity"/>
    <property type="evidence" value="ECO:0007669"/>
    <property type="project" value="TreeGrafter"/>
</dbReference>
<feature type="domain" description="Solute-binding protein family 5" evidence="6">
    <location>
        <begin position="110"/>
        <end position="488"/>
    </location>
</feature>
<dbReference type="HOGENOM" id="CLU_017028_7_2_5"/>
<dbReference type="Proteomes" id="UP000004386">
    <property type="component" value="Unassembled WGS sequence"/>
</dbReference>
<name>C4WPN0_9HYPH</name>
<dbReference type="GO" id="GO:0015833">
    <property type="term" value="P:peptide transport"/>
    <property type="evidence" value="ECO:0007669"/>
    <property type="project" value="TreeGrafter"/>
</dbReference>
<dbReference type="EMBL" id="ACQA01000002">
    <property type="protein sequence ID" value="EEQ93461.1"/>
    <property type="molecule type" value="Genomic_DNA"/>
</dbReference>
<evidence type="ECO:0000256" key="2">
    <source>
        <dbReference type="ARBA" id="ARBA00005695"/>
    </source>
</evidence>